<dbReference type="Pfam" id="PF15137">
    <property type="entry name" value="ECPIP"/>
    <property type="match status" value="1"/>
</dbReference>
<keyword evidence="1" id="KW-0732">Signal</keyword>
<organism evidence="2 3">
    <name type="scientific">Clavelina lepadiformis</name>
    <name type="common">Light-bulb sea squirt</name>
    <name type="synonym">Ascidia lepadiformis</name>
    <dbReference type="NCBI Taxonomy" id="159417"/>
    <lineage>
        <taxon>Eukaryota</taxon>
        <taxon>Metazoa</taxon>
        <taxon>Chordata</taxon>
        <taxon>Tunicata</taxon>
        <taxon>Ascidiacea</taxon>
        <taxon>Aplousobranchia</taxon>
        <taxon>Clavelinidae</taxon>
        <taxon>Clavelina</taxon>
    </lineage>
</organism>
<dbReference type="InterPro" id="IPR029250">
    <property type="entry name" value="ECPIP"/>
</dbReference>
<accession>A0ABP0H393</accession>
<keyword evidence="3" id="KW-1185">Reference proteome</keyword>
<evidence type="ECO:0000256" key="1">
    <source>
        <dbReference type="SAM" id="SignalP"/>
    </source>
</evidence>
<proteinExistence type="predicted"/>
<dbReference type="EMBL" id="CAWYQH010000174">
    <property type="protein sequence ID" value="CAK8698465.1"/>
    <property type="molecule type" value="Genomic_DNA"/>
</dbReference>
<gene>
    <name evidence="2" type="ORF">CVLEPA_LOCUS31907</name>
</gene>
<protein>
    <submittedName>
        <fullName evidence="2">Uncharacterized protein</fullName>
    </submittedName>
</protein>
<evidence type="ECO:0000313" key="3">
    <source>
        <dbReference type="Proteomes" id="UP001642483"/>
    </source>
</evidence>
<evidence type="ECO:0000313" key="2">
    <source>
        <dbReference type="EMBL" id="CAK8698465.1"/>
    </source>
</evidence>
<comment type="caution">
    <text evidence="2">The sequence shown here is derived from an EMBL/GenBank/DDBJ whole genome shotgun (WGS) entry which is preliminary data.</text>
</comment>
<feature type="signal peptide" evidence="1">
    <location>
        <begin position="1"/>
        <end position="20"/>
    </location>
</feature>
<reference evidence="2 3" key="1">
    <citation type="submission" date="2024-02" db="EMBL/GenBank/DDBJ databases">
        <authorList>
            <person name="Daric V."/>
            <person name="Darras S."/>
        </authorList>
    </citation>
    <scope>NUCLEOTIDE SEQUENCE [LARGE SCALE GENOMIC DNA]</scope>
</reference>
<name>A0ABP0H393_CLALP</name>
<feature type="chain" id="PRO_5045202047" evidence="1">
    <location>
        <begin position="21"/>
        <end position="234"/>
    </location>
</feature>
<dbReference type="Proteomes" id="UP001642483">
    <property type="component" value="Unassembled WGS sequence"/>
</dbReference>
<sequence>MFANDCIFLLTLICTQPAWGSLILLNEDTSSGEATGIQNCTCPFSLPCTASPAFVTVICSCVTTEVSGIATVASDASDGNHFTWWYTDSLTICCNSMSSDSAKTLLDNLLDFSFQTRLTLGYCGGLVSRTTDVLTIYGLQEVALQTDTSANYPNQYVEMTQTDEGDESRNYRDHHIAFLSKNSYDGDLKLQSWSVVSSIYDDQLTDTMNDALLRAPASVRGKSDGNVMMTPIYV</sequence>